<dbReference type="EMBL" id="BOOJ01000007">
    <property type="protein sequence ID" value="GIH89827.1"/>
    <property type="molecule type" value="Genomic_DNA"/>
</dbReference>
<keyword evidence="4" id="KW-1185">Reference proteome</keyword>
<dbReference type="PANTHER" id="PTHR23028:SF53">
    <property type="entry name" value="ACYL_TRANSF_3 DOMAIN-CONTAINING PROTEIN"/>
    <property type="match status" value="1"/>
</dbReference>
<keyword evidence="1" id="KW-0812">Transmembrane</keyword>
<sequence>MTETSSRLKPVVEPGFPAAAGHLDALDGVRAIASFTVLVYHVASESGAALQDGFMGALLSRGDVAVPIFFALSGVLLYRPYAAAVLTGDPVPRTRAYLWRRALRILPAYWLVVVVAMLVWSRDHLSDAWTWVTLLTLSQNYDTSPWWYGLGPQGLAQMWSLSVEVAFYVTLPLMAAGMALVARRGADADGRARRLLACLGVLVAISFVWTVLTYYPEYRPHLNMWLPRSLVFFAAGMALAVVMAWTRARPDGAGARFGRGVAASPGSWWLVAALAYAVAASPVTGTRFLGIDGVWSGLFELLLYSVVAFCLLAPAALPPAGDSSVVRLLGNRVMAFLGRISYGVFLWQFVVIYLWYGFTDQKPFSGDFLANLVPITLITLVVATVTYRFVEVPFQRLNRLVRR</sequence>
<feature type="transmembrane region" description="Helical" evidence="1">
    <location>
        <begin position="267"/>
        <end position="289"/>
    </location>
</feature>
<evidence type="ECO:0000256" key="1">
    <source>
        <dbReference type="SAM" id="Phobius"/>
    </source>
</evidence>
<feature type="transmembrane region" description="Helical" evidence="1">
    <location>
        <begin position="102"/>
        <end position="121"/>
    </location>
</feature>
<accession>A0A8J3S8D7</accession>
<dbReference type="InterPro" id="IPR002656">
    <property type="entry name" value="Acyl_transf_3_dom"/>
</dbReference>
<evidence type="ECO:0000313" key="4">
    <source>
        <dbReference type="Proteomes" id="UP000619788"/>
    </source>
</evidence>
<dbReference type="Proteomes" id="UP000619788">
    <property type="component" value="Unassembled WGS sequence"/>
</dbReference>
<dbReference type="GO" id="GO:0016020">
    <property type="term" value="C:membrane"/>
    <property type="evidence" value="ECO:0007669"/>
    <property type="project" value="TreeGrafter"/>
</dbReference>
<keyword evidence="3" id="KW-0808">Transferase</keyword>
<dbReference type="RefSeq" id="WP_275424482.1">
    <property type="nucleotide sequence ID" value="NZ_BOOJ01000007.1"/>
</dbReference>
<proteinExistence type="predicted"/>
<feature type="transmembrane region" description="Helical" evidence="1">
    <location>
        <begin position="195"/>
        <end position="215"/>
    </location>
</feature>
<feature type="transmembrane region" description="Helical" evidence="1">
    <location>
        <begin position="227"/>
        <end position="246"/>
    </location>
</feature>
<reference evidence="3 4" key="1">
    <citation type="submission" date="2021-01" db="EMBL/GenBank/DDBJ databases">
        <title>Whole genome shotgun sequence of Planobispora siamensis NBRC 107568.</title>
        <authorList>
            <person name="Komaki H."/>
            <person name="Tamura T."/>
        </authorList>
    </citation>
    <scope>NUCLEOTIDE SEQUENCE [LARGE SCALE GENOMIC DNA]</scope>
    <source>
        <strain evidence="3 4">NBRC 107568</strain>
    </source>
</reference>
<keyword evidence="3" id="KW-0012">Acyltransferase</keyword>
<feature type="transmembrane region" description="Helical" evidence="1">
    <location>
        <begin position="368"/>
        <end position="390"/>
    </location>
</feature>
<evidence type="ECO:0000313" key="3">
    <source>
        <dbReference type="EMBL" id="GIH89827.1"/>
    </source>
</evidence>
<keyword evidence="1" id="KW-0472">Membrane</keyword>
<feature type="transmembrane region" description="Helical" evidence="1">
    <location>
        <begin position="333"/>
        <end position="356"/>
    </location>
</feature>
<gene>
    <name evidence="3" type="ORF">Psi01_04570</name>
</gene>
<organism evidence="3 4">
    <name type="scientific">Planobispora siamensis</name>
    <dbReference type="NCBI Taxonomy" id="936338"/>
    <lineage>
        <taxon>Bacteria</taxon>
        <taxon>Bacillati</taxon>
        <taxon>Actinomycetota</taxon>
        <taxon>Actinomycetes</taxon>
        <taxon>Streptosporangiales</taxon>
        <taxon>Streptosporangiaceae</taxon>
        <taxon>Planobispora</taxon>
    </lineage>
</organism>
<feature type="transmembrane region" description="Helical" evidence="1">
    <location>
        <begin position="165"/>
        <end position="183"/>
    </location>
</feature>
<dbReference type="InterPro" id="IPR050879">
    <property type="entry name" value="Acyltransferase_3"/>
</dbReference>
<comment type="caution">
    <text evidence="3">The sequence shown here is derived from an EMBL/GenBank/DDBJ whole genome shotgun (WGS) entry which is preliminary data.</text>
</comment>
<dbReference type="Pfam" id="PF01757">
    <property type="entry name" value="Acyl_transf_3"/>
    <property type="match status" value="1"/>
</dbReference>
<protein>
    <submittedName>
        <fullName evidence="3">Acyltransferase</fullName>
    </submittedName>
</protein>
<evidence type="ECO:0000259" key="2">
    <source>
        <dbReference type="Pfam" id="PF01757"/>
    </source>
</evidence>
<name>A0A8J3S8D7_9ACTN</name>
<feature type="transmembrane region" description="Helical" evidence="1">
    <location>
        <begin position="301"/>
        <end position="321"/>
    </location>
</feature>
<dbReference type="GO" id="GO:0009103">
    <property type="term" value="P:lipopolysaccharide biosynthetic process"/>
    <property type="evidence" value="ECO:0007669"/>
    <property type="project" value="TreeGrafter"/>
</dbReference>
<dbReference type="GO" id="GO:0016747">
    <property type="term" value="F:acyltransferase activity, transferring groups other than amino-acyl groups"/>
    <property type="evidence" value="ECO:0007669"/>
    <property type="project" value="InterPro"/>
</dbReference>
<dbReference type="AlphaFoldDB" id="A0A8J3S8D7"/>
<feature type="domain" description="Acyltransferase 3" evidence="2">
    <location>
        <begin position="24"/>
        <end position="388"/>
    </location>
</feature>
<keyword evidence="1" id="KW-1133">Transmembrane helix</keyword>
<dbReference type="PANTHER" id="PTHR23028">
    <property type="entry name" value="ACETYLTRANSFERASE"/>
    <property type="match status" value="1"/>
</dbReference>